<feature type="domain" description="LUD" evidence="1">
    <location>
        <begin position="2"/>
        <end position="192"/>
    </location>
</feature>
<dbReference type="STRING" id="1703779.AMJ83_03435"/>
<gene>
    <name evidence="2" type="ORF">AMJ83_03435</name>
</gene>
<reference evidence="2 3" key="1">
    <citation type="journal article" date="2015" name="Microbiome">
        <title>Genomic resolution of linkages in carbon, nitrogen, and sulfur cycling among widespread estuary sediment bacteria.</title>
        <authorList>
            <person name="Baker B.J."/>
            <person name="Lazar C.S."/>
            <person name="Teske A.P."/>
            <person name="Dick G.J."/>
        </authorList>
    </citation>
    <scope>NUCLEOTIDE SEQUENCE [LARGE SCALE GENOMIC DNA]</scope>
    <source>
        <strain evidence="2">SM23_42</strain>
    </source>
</reference>
<accession>A0A0S8FUD3</accession>
<dbReference type="InterPro" id="IPR003741">
    <property type="entry name" value="LUD_dom"/>
</dbReference>
<name>A0A0S8FUD3_UNCW3</name>
<dbReference type="Proteomes" id="UP000051373">
    <property type="component" value="Unassembled WGS sequence"/>
</dbReference>
<dbReference type="Pfam" id="PF02589">
    <property type="entry name" value="LUD_dom"/>
    <property type="match status" value="1"/>
</dbReference>
<dbReference type="AlphaFoldDB" id="A0A0S8FUD3"/>
<sequence length="198" mass="21731">MVKALKNRDFAASFFTTTDEAKKALLEMIPANTAVGVGGSVTIRELGLIQKLEKKGNTVIHHWKEGLAKQKNRETRKEEGIAEYYLTSANAITKDGDIINIDGIGNRVSHMIYGPNNVIIIAGYNKIVTDIDEGILRTKEIAAVMNAKRVGAKTPCATTGKCIDCDAPGRICRVTTIIQYRPWQTNITVLLVNEILGF</sequence>
<proteinExistence type="predicted"/>
<evidence type="ECO:0000313" key="2">
    <source>
        <dbReference type="EMBL" id="KPK64309.1"/>
    </source>
</evidence>
<dbReference type="EMBL" id="LJUJ01000004">
    <property type="protein sequence ID" value="KPK64309.1"/>
    <property type="molecule type" value="Genomic_DNA"/>
</dbReference>
<dbReference type="InterPro" id="IPR009501">
    <property type="entry name" value="UCP020269"/>
</dbReference>
<organism evidence="2 3">
    <name type="scientific">candidate division WOR_3 bacterium SM23_42</name>
    <dbReference type="NCBI Taxonomy" id="1703779"/>
    <lineage>
        <taxon>Bacteria</taxon>
        <taxon>Bacteria division WOR-3</taxon>
    </lineage>
</organism>
<dbReference type="PANTHER" id="PTHR36179">
    <property type="entry name" value="LUD_DOM DOMAIN-CONTAINING PROTEIN"/>
    <property type="match status" value="1"/>
</dbReference>
<dbReference type="PIRSF" id="PIRSF020269">
    <property type="entry name" value="DUF1121"/>
    <property type="match status" value="1"/>
</dbReference>
<comment type="caution">
    <text evidence="2">The sequence shown here is derived from an EMBL/GenBank/DDBJ whole genome shotgun (WGS) entry which is preliminary data.</text>
</comment>
<evidence type="ECO:0000313" key="3">
    <source>
        <dbReference type="Proteomes" id="UP000051373"/>
    </source>
</evidence>
<dbReference type="PANTHER" id="PTHR36179:SF2">
    <property type="entry name" value="LUD DOMAIN-CONTAINING PROTEIN"/>
    <property type="match status" value="1"/>
</dbReference>
<protein>
    <recommendedName>
        <fullName evidence="1">LUD domain-containing protein</fullName>
    </recommendedName>
</protein>
<evidence type="ECO:0000259" key="1">
    <source>
        <dbReference type="Pfam" id="PF02589"/>
    </source>
</evidence>